<comment type="caution">
    <text evidence="2">The sequence shown here is derived from an EMBL/GenBank/DDBJ whole genome shotgun (WGS) entry which is preliminary data.</text>
</comment>
<dbReference type="Pfam" id="PF13481">
    <property type="entry name" value="AAA_25"/>
    <property type="match status" value="1"/>
</dbReference>
<reference evidence="2" key="1">
    <citation type="submission" date="2021-01" db="EMBL/GenBank/DDBJ databases">
        <title>Whole genome shotgun sequence of Virgisporangium ochraceum NBRC 16418.</title>
        <authorList>
            <person name="Komaki H."/>
            <person name="Tamura T."/>
        </authorList>
    </citation>
    <scope>NUCLEOTIDE SEQUENCE</scope>
    <source>
        <strain evidence="2">NBRC 16418</strain>
    </source>
</reference>
<protein>
    <recommendedName>
        <fullName evidence="1">AAA+ ATPase domain-containing protein</fullName>
    </recommendedName>
</protein>
<dbReference type="Proteomes" id="UP000635606">
    <property type="component" value="Unassembled WGS sequence"/>
</dbReference>
<dbReference type="InterPro" id="IPR015947">
    <property type="entry name" value="PUA-like_sf"/>
</dbReference>
<dbReference type="Pfam" id="PF01878">
    <property type="entry name" value="EVE"/>
    <property type="match status" value="1"/>
</dbReference>
<dbReference type="InterPro" id="IPR027417">
    <property type="entry name" value="P-loop_NTPase"/>
</dbReference>
<dbReference type="InterPro" id="IPR011704">
    <property type="entry name" value="ATPase_dyneun-rel_AAA"/>
</dbReference>
<sequence length="827" mass="90993">MADTDLDALLSERMRPDMADALAAANKERQNVVERFPLASWRGLPLDRYALGTGATEMPFCALLEFHTQHLGGMRGGSARKHIIYRQRDGEWWLSGTLAGLPVDEAWHRLRAQFVEAFDAVAAGDFDRLDELDLLRHGQALVTKALATYFPDRFMPIYSADHLRHYIRLFGAEPEAVPAWRLNRQLRSLVAGHPVVSGWEPLEVMRLLYDNVRPGTSAESVWKIAPGERGRMWDDCRAGGFICVGWPEVGDLAAYPTEADLVERLRMEFPDSGRAYLTRLARDLLRFRDLPPGARVLANRGQSQVLAVGTVTADGYRYASEREHPNLVGVDWDESFAQSLPAPQAAWTSTFAPVGQQLWASIKRNRSGSPVAVEVSGAVTRVRDVLDRKGQAILVGPPGTGKTRLALDVALAMAGETDALTAVPAVRQDRVRRLLASDTAAGGQSVWLFVANPKQWSWDRLEQQGMVTFRRGRIENNYARMRPGDLVLGYEATPVKKVIAVSRIVAVDTSADEPVRLQWLRSIDGPTYEEWRSDPILASSEPAVHRMQGTAFRLTAEEAAAVLGDEAPAAINDDVPTVTMVTFHPSYGYEDFVEAFKPIPTATSGLSLRLTDGLFTRICAAADAHRDRTYLLIIDEINRADLPRVLGELVTLLEPDKRDVPVLLPVSGRTFRIPPNIKIIGTMNTADRSVAHLDAAVRRRFGFVPVLPDPTVLAAAVGPVDLGRLLVAINERIAEHLDADHVLGHSFFLRDDSPITAETDVHAALYDDVVPMLEDYAIGDHELLAALLGDELVDSRTGTVAVLDAEDLLAVLAKEFQVGLADDATKA</sequence>
<dbReference type="RefSeq" id="WP_203933839.1">
    <property type="nucleotide sequence ID" value="NZ_BOPH01000129.1"/>
</dbReference>
<dbReference type="SMART" id="SM00382">
    <property type="entry name" value="AAA"/>
    <property type="match status" value="1"/>
</dbReference>
<dbReference type="Pfam" id="PF07728">
    <property type="entry name" value="AAA_5"/>
    <property type="match status" value="1"/>
</dbReference>
<dbReference type="EMBL" id="BOPH01000129">
    <property type="protein sequence ID" value="GIJ74023.1"/>
    <property type="molecule type" value="Genomic_DNA"/>
</dbReference>
<dbReference type="SUPFAM" id="SSF88697">
    <property type="entry name" value="PUA domain-like"/>
    <property type="match status" value="1"/>
</dbReference>
<dbReference type="InterPro" id="IPR002740">
    <property type="entry name" value="EVE_domain"/>
</dbReference>
<evidence type="ECO:0000313" key="3">
    <source>
        <dbReference type="Proteomes" id="UP000635606"/>
    </source>
</evidence>
<accession>A0A8J4EGT6</accession>
<evidence type="ECO:0000313" key="2">
    <source>
        <dbReference type="EMBL" id="GIJ74023.1"/>
    </source>
</evidence>
<dbReference type="Gene3D" id="3.10.590.10">
    <property type="entry name" value="ph1033 like domains"/>
    <property type="match status" value="1"/>
</dbReference>
<dbReference type="PANTHER" id="PTHR37291">
    <property type="entry name" value="5-METHYLCYTOSINE-SPECIFIC RESTRICTION ENZYME B"/>
    <property type="match status" value="1"/>
</dbReference>
<dbReference type="InterPro" id="IPR003593">
    <property type="entry name" value="AAA+_ATPase"/>
</dbReference>
<dbReference type="GO" id="GO:0005524">
    <property type="term" value="F:ATP binding"/>
    <property type="evidence" value="ECO:0007669"/>
    <property type="project" value="InterPro"/>
</dbReference>
<gene>
    <name evidence="2" type="ORF">Voc01_089400</name>
</gene>
<proteinExistence type="predicted"/>
<dbReference type="PANTHER" id="PTHR37291:SF1">
    <property type="entry name" value="TYPE IV METHYL-DIRECTED RESTRICTION ENZYME ECOKMCRB SUBUNIT"/>
    <property type="match status" value="1"/>
</dbReference>
<organism evidence="2 3">
    <name type="scientific">Virgisporangium ochraceum</name>
    <dbReference type="NCBI Taxonomy" id="65505"/>
    <lineage>
        <taxon>Bacteria</taxon>
        <taxon>Bacillati</taxon>
        <taxon>Actinomycetota</taxon>
        <taxon>Actinomycetes</taxon>
        <taxon>Micromonosporales</taxon>
        <taxon>Micromonosporaceae</taxon>
        <taxon>Virgisporangium</taxon>
    </lineage>
</organism>
<dbReference type="InterPro" id="IPR052934">
    <property type="entry name" value="Methyl-DNA_Rec/Restrict_Enz"/>
</dbReference>
<name>A0A8J4EGT6_9ACTN</name>
<feature type="domain" description="AAA+ ATPase" evidence="1">
    <location>
        <begin position="388"/>
        <end position="711"/>
    </location>
</feature>
<dbReference type="SUPFAM" id="SSF52540">
    <property type="entry name" value="P-loop containing nucleoside triphosphate hydrolases"/>
    <property type="match status" value="1"/>
</dbReference>
<dbReference type="GO" id="GO:0016887">
    <property type="term" value="F:ATP hydrolysis activity"/>
    <property type="evidence" value="ECO:0007669"/>
    <property type="project" value="InterPro"/>
</dbReference>
<dbReference type="Gene3D" id="3.40.50.300">
    <property type="entry name" value="P-loop containing nucleotide triphosphate hydrolases"/>
    <property type="match status" value="2"/>
</dbReference>
<dbReference type="AlphaFoldDB" id="A0A8J4EGT6"/>
<evidence type="ECO:0000259" key="1">
    <source>
        <dbReference type="SMART" id="SM00382"/>
    </source>
</evidence>
<keyword evidence="3" id="KW-1185">Reference proteome</keyword>